<keyword evidence="3" id="KW-0413">Isomerase</keyword>
<dbReference type="AlphaFoldDB" id="A0A1M7FB30"/>
<dbReference type="PANTHER" id="PTHR47245">
    <property type="entry name" value="PEPTIDYLPROLYL ISOMERASE"/>
    <property type="match status" value="1"/>
</dbReference>
<dbReference type="RefSeq" id="WP_072709734.1">
    <property type="nucleotide sequence ID" value="NZ_FRCF01000004.1"/>
</dbReference>
<evidence type="ECO:0000313" key="3">
    <source>
        <dbReference type="EMBL" id="SHM01284.1"/>
    </source>
</evidence>
<dbReference type="Proteomes" id="UP000184206">
    <property type="component" value="Unassembled WGS sequence"/>
</dbReference>
<gene>
    <name evidence="3" type="ORF">SAMN02745189_01394</name>
</gene>
<keyword evidence="4" id="KW-1185">Reference proteome</keyword>
<dbReference type="Pfam" id="PF13624">
    <property type="entry name" value="SurA_N_3"/>
    <property type="match status" value="1"/>
</dbReference>
<feature type="signal peptide" evidence="2">
    <location>
        <begin position="1"/>
        <end position="19"/>
    </location>
</feature>
<dbReference type="InterPro" id="IPR050245">
    <property type="entry name" value="PrsA_foldase"/>
</dbReference>
<feature type="region of interest" description="Disordered" evidence="1">
    <location>
        <begin position="195"/>
        <end position="220"/>
    </location>
</feature>
<feature type="chain" id="PRO_5039254892" evidence="2">
    <location>
        <begin position="20"/>
        <end position="253"/>
    </location>
</feature>
<reference evidence="3 4" key="1">
    <citation type="submission" date="2016-11" db="EMBL/GenBank/DDBJ databases">
        <authorList>
            <person name="Jaros S."/>
            <person name="Januszkiewicz K."/>
            <person name="Wedrychowicz H."/>
        </authorList>
    </citation>
    <scope>NUCLEOTIDE SEQUENCE [LARGE SCALE GENOMIC DNA]</scope>
    <source>
        <strain evidence="3 4">DSM 16010</strain>
    </source>
</reference>
<feature type="compositionally biased region" description="Acidic residues" evidence="1">
    <location>
        <begin position="203"/>
        <end position="216"/>
    </location>
</feature>
<feature type="region of interest" description="Disordered" evidence="1">
    <location>
        <begin position="22"/>
        <end position="51"/>
    </location>
</feature>
<dbReference type="OrthoDB" id="4775280at2"/>
<dbReference type="PROSITE" id="PS51257">
    <property type="entry name" value="PROKAR_LIPOPROTEIN"/>
    <property type="match status" value="1"/>
</dbReference>
<evidence type="ECO:0000313" key="4">
    <source>
        <dbReference type="Proteomes" id="UP000184206"/>
    </source>
</evidence>
<dbReference type="GO" id="GO:0016853">
    <property type="term" value="F:isomerase activity"/>
    <property type="evidence" value="ECO:0007669"/>
    <property type="project" value="UniProtKB-KW"/>
</dbReference>
<organism evidence="3 4">
    <name type="scientific">Lacicoccus alkaliphilus DSM 16010</name>
    <dbReference type="NCBI Taxonomy" id="1123231"/>
    <lineage>
        <taxon>Bacteria</taxon>
        <taxon>Bacillati</taxon>
        <taxon>Bacillota</taxon>
        <taxon>Bacilli</taxon>
        <taxon>Bacillales</taxon>
        <taxon>Salinicoccaceae</taxon>
        <taxon>Lacicoccus</taxon>
    </lineage>
</organism>
<dbReference type="InterPro" id="IPR027304">
    <property type="entry name" value="Trigger_fact/SurA_dom_sf"/>
</dbReference>
<evidence type="ECO:0000256" key="1">
    <source>
        <dbReference type="SAM" id="MobiDB-lite"/>
    </source>
</evidence>
<feature type="compositionally biased region" description="Acidic residues" evidence="1">
    <location>
        <begin position="22"/>
        <end position="34"/>
    </location>
</feature>
<protein>
    <submittedName>
        <fullName evidence="3">Peptidyl-prolyl cis-trans isomerase SurA</fullName>
    </submittedName>
</protein>
<sequence>MKKWLMMITVAATMSLVAACGDDDAEEAQEEAAGEEAAGGQAEEMPEPDLEGVPDVVAEVEGEEITKDEFEQVYTSHFEQAAMMQQMSGEAVDEDALKQEVVEGMVSNELLLQEADDRDIEASEEDVDQLIAQLTEANGMESEQEFLDAMNVSSGMSEEDVRNELMKEVKVQQLISEEAGDIEPTEEEMQEAYDEQIAAREEAESEAGEETEAPEYEEVKPQIEEHLIREKEAEMQQTLIDELREEADVTVHI</sequence>
<keyword evidence="2" id="KW-0732">Signal</keyword>
<dbReference type="Gene3D" id="1.10.4030.10">
    <property type="entry name" value="Porin chaperone SurA, peptide-binding domain"/>
    <property type="match status" value="1"/>
</dbReference>
<dbReference type="EMBL" id="FRCF01000004">
    <property type="protein sequence ID" value="SHM01284.1"/>
    <property type="molecule type" value="Genomic_DNA"/>
</dbReference>
<dbReference type="STRING" id="1123231.SAMN02745189_01394"/>
<accession>A0A1M7FB30</accession>
<name>A0A1M7FB30_9BACL</name>
<evidence type="ECO:0000256" key="2">
    <source>
        <dbReference type="SAM" id="SignalP"/>
    </source>
</evidence>
<proteinExistence type="predicted"/>
<dbReference type="PANTHER" id="PTHR47245:SF2">
    <property type="entry name" value="PEPTIDYL-PROLYL CIS-TRANS ISOMERASE HP_0175-RELATED"/>
    <property type="match status" value="1"/>
</dbReference>
<dbReference type="SUPFAM" id="SSF109998">
    <property type="entry name" value="Triger factor/SurA peptide-binding domain-like"/>
    <property type="match status" value="1"/>
</dbReference>